<evidence type="ECO:0000259" key="1">
    <source>
        <dbReference type="Pfam" id="PF00483"/>
    </source>
</evidence>
<dbReference type="Pfam" id="PF00483">
    <property type="entry name" value="NTP_transferase"/>
    <property type="match status" value="1"/>
</dbReference>
<dbReference type="GO" id="GO:0008879">
    <property type="term" value="F:glucose-1-phosphate thymidylyltransferase activity"/>
    <property type="evidence" value="ECO:0007669"/>
    <property type="project" value="UniProtKB-EC"/>
</dbReference>
<dbReference type="EMBL" id="CP158299">
    <property type="protein sequence ID" value="XBV86317.1"/>
    <property type="molecule type" value="Genomic_DNA"/>
</dbReference>
<dbReference type="Gene3D" id="3.90.550.10">
    <property type="entry name" value="Spore Coat Polysaccharide Biosynthesis Protein SpsA, Chain A"/>
    <property type="match status" value="1"/>
</dbReference>
<keyword evidence="2" id="KW-0808">Transferase</keyword>
<dbReference type="Gene3D" id="2.160.10.10">
    <property type="entry name" value="Hexapeptide repeat proteins"/>
    <property type="match status" value="1"/>
</dbReference>
<dbReference type="CDD" id="cd04189">
    <property type="entry name" value="G1P_TT_long"/>
    <property type="match status" value="1"/>
</dbReference>
<dbReference type="InterPro" id="IPR005835">
    <property type="entry name" value="NTP_transferase_dom"/>
</dbReference>
<reference evidence="2" key="1">
    <citation type="submission" date="2024-06" db="EMBL/GenBank/DDBJ databases">
        <title>Draft Genome Sequence of Deinococcus sonorensis Type Strain KR-87, a Biofilm Producing Representative of the Genus Deinococcus.</title>
        <authorList>
            <person name="Boren L.S."/>
            <person name="Grosso R.A."/>
            <person name="Hugenberg-Cox A.N."/>
            <person name="Hill J.T.E."/>
            <person name="Albert C.M."/>
            <person name="Tuohy J.M."/>
        </authorList>
    </citation>
    <scope>NUCLEOTIDE SEQUENCE</scope>
    <source>
        <strain evidence="2">KR-87</strain>
    </source>
</reference>
<dbReference type="SUPFAM" id="SSF53448">
    <property type="entry name" value="Nucleotide-diphospho-sugar transferases"/>
    <property type="match status" value="1"/>
</dbReference>
<keyword evidence="2" id="KW-0548">Nucleotidyltransferase</keyword>
<dbReference type="KEGG" id="dsc:ABOD76_08400"/>
<dbReference type="EC" id="2.7.7.24" evidence="2"/>
<protein>
    <submittedName>
        <fullName evidence="2">Glucose-1-phosphate thymidylyltransferase</fullName>
        <ecNumber evidence="2">2.7.7.24</ecNumber>
    </submittedName>
</protein>
<proteinExistence type="predicted"/>
<dbReference type="PANTHER" id="PTHR42883:SF2">
    <property type="entry name" value="THYMIDYLYLTRANSFERASE"/>
    <property type="match status" value="1"/>
</dbReference>
<organism evidence="2">
    <name type="scientific">Deinococcus sonorensis KR-87</name>
    <dbReference type="NCBI Taxonomy" id="694439"/>
    <lineage>
        <taxon>Bacteria</taxon>
        <taxon>Thermotogati</taxon>
        <taxon>Deinococcota</taxon>
        <taxon>Deinococci</taxon>
        <taxon>Deinococcales</taxon>
        <taxon>Deinococcaceae</taxon>
        <taxon>Deinococcus</taxon>
    </lineage>
</organism>
<dbReference type="InterPro" id="IPR005908">
    <property type="entry name" value="G1P_thy_trans_l"/>
</dbReference>
<accession>A0AAU7UCI7</accession>
<dbReference type="NCBIfam" id="TIGR01208">
    <property type="entry name" value="rmlA_long"/>
    <property type="match status" value="1"/>
</dbReference>
<gene>
    <name evidence="2" type="ORF">ABOD76_08400</name>
</gene>
<name>A0AAU7UCI7_9DEIO</name>
<evidence type="ECO:0000313" key="2">
    <source>
        <dbReference type="EMBL" id="XBV86317.1"/>
    </source>
</evidence>
<dbReference type="AlphaFoldDB" id="A0AAU7UCI7"/>
<dbReference type="RefSeq" id="WP_350244383.1">
    <property type="nucleotide sequence ID" value="NZ_CP158299.1"/>
</dbReference>
<dbReference type="PANTHER" id="PTHR42883">
    <property type="entry name" value="GLUCOSE-1-PHOSPHATE THYMIDYLTRANSFERASE"/>
    <property type="match status" value="1"/>
</dbReference>
<dbReference type="InterPro" id="IPR029044">
    <property type="entry name" value="Nucleotide-diphossugar_trans"/>
</dbReference>
<sequence length="354" mass="38272">MKAIIPAAGFGTRLRPLTYTRPKPALRVANQPIIVHAVRTLVQAGITEIGIVVSDLTQQAIELAVRGLEGVHITYIDQPEMLGLGNAVKMAREYVGQDDFCVYLGDNLFENGVRSYIDTFYAQQADAVIALVEVDDPTAFGVAELDNEGRIVRLVEKPKNPPSNLAVAGVYCFKPKFFDYLEALKPSARGEYEITDAIAALISEQGHVQGVKVEGWWRDTGKAADLIDTNRLLLEKLEPYVLGTVTGSNLTGRVVVEPGAEVRNSTIIGPVTIAAGAIIENAYLGPFTSVGRGSRIENAEVECSVIDEEAEIRDVSIRLHGCLIGIRAKVVGHGTVPRVHRLTLSDTSVVELGC</sequence>
<feature type="domain" description="Nucleotidyl transferase" evidence="1">
    <location>
        <begin position="2"/>
        <end position="234"/>
    </location>
</feature>